<reference evidence="2" key="1">
    <citation type="submission" date="2016-10" db="EMBL/GenBank/DDBJ databases">
        <title>CRISPR-Cas defence system in Roseofilum reptotaenium: evidence of a bacteriophage-cyanobacterium arms race in the coral black band disease.</title>
        <authorList>
            <person name="Buerger P."/>
            <person name="Wood-Charlson E.M."/>
            <person name="Weynberg K.D."/>
            <person name="Willis B."/>
            <person name="Van Oppen M.J."/>
        </authorList>
    </citation>
    <scope>NUCLEOTIDE SEQUENCE [LARGE SCALE GENOMIC DNA]</scope>
    <source>
        <strain evidence="2">AO1-A</strain>
    </source>
</reference>
<protein>
    <recommendedName>
        <fullName evidence="1">NAD-dependent epimerase/dehydratase domain-containing protein</fullName>
    </recommendedName>
</protein>
<dbReference type="PANTHER" id="PTHR43238">
    <property type="entry name" value="GDP-L-FUCOSE SYNTHASE"/>
    <property type="match status" value="1"/>
</dbReference>
<organism evidence="2 3">
    <name type="scientific">Roseofilum reptotaenium AO1-A</name>
    <dbReference type="NCBI Taxonomy" id="1925591"/>
    <lineage>
        <taxon>Bacteria</taxon>
        <taxon>Bacillati</taxon>
        <taxon>Cyanobacteriota</taxon>
        <taxon>Cyanophyceae</taxon>
        <taxon>Desertifilales</taxon>
        <taxon>Desertifilaceae</taxon>
        <taxon>Roseofilum</taxon>
    </lineage>
</organism>
<name>A0A1L9QS88_9CYAN</name>
<sequence length="335" mass="36845">MNQSTDFYKNKKVVITGASGLLGRHLIPDLLEAGASVRAVIHKRPFPIDDPRVEVVKADLTQQEDCDLVMEGMDIACLSASVTVGAAQAIKNPILAVTSNLIVGACSLQAACLAGIKRVLLVSSTTTYPAYSRPVKEAEVFLEQPHPAYQGVGNMKRYLETLAKFYHDQYGMDIAIVRPVPFYGPYDNFDFETCHVIPSLIRKAVEKQDPFEVWGTGKDIRDFLHVKDVARGCLLALEKYPDYSGINLGSGRSVSIAELAEKILKLSGHDISLTLAPSKPSTIPVRLVDVSKAKEKLGFVSEIDLESGLSDTISWFTENRQHILDTIDRSKNKVK</sequence>
<feature type="domain" description="NAD-dependent epimerase/dehydratase" evidence="1">
    <location>
        <begin position="13"/>
        <end position="247"/>
    </location>
</feature>
<dbReference type="GO" id="GO:0050577">
    <property type="term" value="F:GDP-L-fucose synthase activity"/>
    <property type="evidence" value="ECO:0007669"/>
    <property type="project" value="TreeGrafter"/>
</dbReference>
<dbReference type="EMBL" id="MLAW01000016">
    <property type="protein sequence ID" value="OJJ25519.1"/>
    <property type="molecule type" value="Genomic_DNA"/>
</dbReference>
<dbReference type="PANTHER" id="PTHR43238:SF1">
    <property type="entry name" value="GDP-L-FUCOSE SYNTHASE"/>
    <property type="match status" value="1"/>
</dbReference>
<dbReference type="Pfam" id="PF01370">
    <property type="entry name" value="Epimerase"/>
    <property type="match status" value="1"/>
</dbReference>
<dbReference type="STRING" id="1925591.BI308_11155"/>
<accession>A0A1L9QS88</accession>
<evidence type="ECO:0000313" key="2">
    <source>
        <dbReference type="EMBL" id="OJJ25519.1"/>
    </source>
</evidence>
<dbReference type="InterPro" id="IPR036291">
    <property type="entry name" value="NAD(P)-bd_dom_sf"/>
</dbReference>
<keyword evidence="3" id="KW-1185">Reference proteome</keyword>
<dbReference type="InterPro" id="IPR001509">
    <property type="entry name" value="Epimerase_deHydtase"/>
</dbReference>
<dbReference type="SUPFAM" id="SSF51735">
    <property type="entry name" value="NAD(P)-binding Rossmann-fold domains"/>
    <property type="match status" value="1"/>
</dbReference>
<evidence type="ECO:0000259" key="1">
    <source>
        <dbReference type="Pfam" id="PF01370"/>
    </source>
</evidence>
<gene>
    <name evidence="2" type="ORF">BI308_11155</name>
</gene>
<dbReference type="AlphaFoldDB" id="A0A1L9QS88"/>
<proteinExistence type="predicted"/>
<evidence type="ECO:0000313" key="3">
    <source>
        <dbReference type="Proteomes" id="UP000183940"/>
    </source>
</evidence>
<dbReference type="Gene3D" id="3.90.25.10">
    <property type="entry name" value="UDP-galactose 4-epimerase, domain 1"/>
    <property type="match status" value="1"/>
</dbReference>
<dbReference type="Proteomes" id="UP000183940">
    <property type="component" value="Unassembled WGS sequence"/>
</dbReference>
<comment type="caution">
    <text evidence="2">The sequence shown here is derived from an EMBL/GenBank/DDBJ whole genome shotgun (WGS) entry which is preliminary data.</text>
</comment>
<dbReference type="Gene3D" id="3.40.50.720">
    <property type="entry name" value="NAD(P)-binding Rossmann-like Domain"/>
    <property type="match status" value="1"/>
</dbReference>